<dbReference type="RefSeq" id="WP_200798362.1">
    <property type="nucleotide sequence ID" value="NZ_FSRA01000002.1"/>
</dbReference>
<keyword evidence="1" id="KW-0812">Transmembrane</keyword>
<dbReference type="EMBL" id="FSRA01000002">
    <property type="protein sequence ID" value="SIO52060.1"/>
    <property type="molecule type" value="Genomic_DNA"/>
</dbReference>
<dbReference type="InterPro" id="IPR046615">
    <property type="entry name" value="DUF6728"/>
</dbReference>
<accession>A0A1N6K684</accession>
<protein>
    <submittedName>
        <fullName evidence="2">Uncharacterized protein</fullName>
    </submittedName>
</protein>
<dbReference type="STRING" id="536979.SAMN04488055_5160"/>
<evidence type="ECO:0000313" key="2">
    <source>
        <dbReference type="EMBL" id="SIO52060.1"/>
    </source>
</evidence>
<dbReference type="Pfam" id="PF20498">
    <property type="entry name" value="DUF6728"/>
    <property type="match status" value="1"/>
</dbReference>
<organism evidence="2 3">
    <name type="scientific">Chitinophaga niabensis</name>
    <dbReference type="NCBI Taxonomy" id="536979"/>
    <lineage>
        <taxon>Bacteria</taxon>
        <taxon>Pseudomonadati</taxon>
        <taxon>Bacteroidota</taxon>
        <taxon>Chitinophagia</taxon>
        <taxon>Chitinophagales</taxon>
        <taxon>Chitinophagaceae</taxon>
        <taxon>Chitinophaga</taxon>
    </lineage>
</organism>
<evidence type="ECO:0000256" key="1">
    <source>
        <dbReference type="SAM" id="Phobius"/>
    </source>
</evidence>
<feature type="transmembrane region" description="Helical" evidence="1">
    <location>
        <begin position="36"/>
        <end position="53"/>
    </location>
</feature>
<gene>
    <name evidence="2" type="ORF">SAMN04488055_5160</name>
</gene>
<evidence type="ECO:0000313" key="3">
    <source>
        <dbReference type="Proteomes" id="UP000185003"/>
    </source>
</evidence>
<keyword evidence="3" id="KW-1185">Reference proteome</keyword>
<reference evidence="2 3" key="1">
    <citation type="submission" date="2016-11" db="EMBL/GenBank/DDBJ databases">
        <authorList>
            <person name="Jaros S."/>
            <person name="Januszkiewicz K."/>
            <person name="Wedrychowicz H."/>
        </authorList>
    </citation>
    <scope>NUCLEOTIDE SEQUENCE [LARGE SCALE GENOMIC DNA]</scope>
    <source>
        <strain evidence="2 3">DSM 24787</strain>
    </source>
</reference>
<sequence length="55" mass="6672">MKSIWRQILEYLYIRKRDKSQVANTNTKLMHGMNRISIIMFLIAIIIIIIKLIRR</sequence>
<keyword evidence="1" id="KW-1133">Transmembrane helix</keyword>
<dbReference type="Proteomes" id="UP000185003">
    <property type="component" value="Unassembled WGS sequence"/>
</dbReference>
<keyword evidence="1" id="KW-0472">Membrane</keyword>
<name>A0A1N6K684_9BACT</name>
<proteinExistence type="predicted"/>
<dbReference type="AlphaFoldDB" id="A0A1N6K684"/>